<dbReference type="InterPro" id="IPR036520">
    <property type="entry name" value="UPF0759_sf"/>
</dbReference>
<dbReference type="EMBL" id="JAVUPU010000002">
    <property type="protein sequence ID" value="MDT9598265.1"/>
    <property type="molecule type" value="Genomic_DNA"/>
</dbReference>
<dbReference type="PANTHER" id="PTHR30348:SF4">
    <property type="entry name" value="DUF72 DOMAIN-CONTAINING PROTEIN"/>
    <property type="match status" value="1"/>
</dbReference>
<dbReference type="PANTHER" id="PTHR30348">
    <property type="entry name" value="UNCHARACTERIZED PROTEIN YECE"/>
    <property type="match status" value="1"/>
</dbReference>
<gene>
    <name evidence="1" type="ORF">RQX22_04785</name>
</gene>
<sequence length="264" mass="29145">MTEGSIFVGIGGWDYEPWRGTFYPPGLAKTKQLEYAAGRLTATEINATYYKLQSPDLFARWAKVVPDGFRFAVKASRFCTNRKVLAEGAEAIARFCGQGLTELGDKLGPILWQFMGTKQFDPEDFGAFLKLLPKSWDGVPLRHAVEPRHESFRTPEFVAMARAAGVAIVFADADDYPCIADLSGDFSYARLQRCREEEATGYDAAALDRWAAIANSWSRGESPVELPYVADTGAKAQSRDTYIFFISGAKVRAPAAATSLIERL</sequence>
<dbReference type="RefSeq" id="WP_315724603.1">
    <property type="nucleotide sequence ID" value="NZ_JAVUPU010000002.1"/>
</dbReference>
<evidence type="ECO:0000313" key="2">
    <source>
        <dbReference type="Proteomes" id="UP001259572"/>
    </source>
</evidence>
<comment type="caution">
    <text evidence="1">The sequence shown here is derived from an EMBL/GenBank/DDBJ whole genome shotgun (WGS) entry which is preliminary data.</text>
</comment>
<protein>
    <submittedName>
        <fullName evidence="1">DUF72 domain-containing protein</fullName>
    </submittedName>
</protein>
<dbReference type="Gene3D" id="3.20.20.410">
    <property type="entry name" value="Protein of unknown function UPF0759"/>
    <property type="match status" value="1"/>
</dbReference>
<reference evidence="1 2" key="1">
    <citation type="submission" date="2023-05" db="EMBL/GenBank/DDBJ databases">
        <authorList>
            <person name="Guo Y."/>
        </authorList>
    </citation>
    <scope>NUCLEOTIDE SEQUENCE [LARGE SCALE GENOMIC DNA]</scope>
    <source>
        <strain evidence="1 2">GR2756</strain>
    </source>
</reference>
<dbReference type="SUPFAM" id="SSF117396">
    <property type="entry name" value="TM1631-like"/>
    <property type="match status" value="1"/>
</dbReference>
<organism evidence="1 2">
    <name type="scientific">Sphingosinicella rhizophila</name>
    <dbReference type="NCBI Taxonomy" id="3050082"/>
    <lineage>
        <taxon>Bacteria</taxon>
        <taxon>Pseudomonadati</taxon>
        <taxon>Pseudomonadota</taxon>
        <taxon>Alphaproteobacteria</taxon>
        <taxon>Sphingomonadales</taxon>
        <taxon>Sphingosinicellaceae</taxon>
        <taxon>Sphingosinicella</taxon>
    </lineage>
</organism>
<accession>A0ABU3Q4C3</accession>
<proteinExistence type="predicted"/>
<dbReference type="Proteomes" id="UP001259572">
    <property type="component" value="Unassembled WGS sequence"/>
</dbReference>
<evidence type="ECO:0000313" key="1">
    <source>
        <dbReference type="EMBL" id="MDT9598265.1"/>
    </source>
</evidence>
<dbReference type="Pfam" id="PF01904">
    <property type="entry name" value="DUF72"/>
    <property type="match status" value="1"/>
</dbReference>
<dbReference type="InterPro" id="IPR002763">
    <property type="entry name" value="DUF72"/>
</dbReference>
<keyword evidence="2" id="KW-1185">Reference proteome</keyword>
<name>A0ABU3Q4C3_9SPHN</name>